<dbReference type="InterPro" id="IPR000210">
    <property type="entry name" value="BTB/POZ_dom"/>
</dbReference>
<gene>
    <name evidence="2" type="ORF">M9Y10_001183</name>
</gene>
<dbReference type="EMBL" id="JAPFFF010000001">
    <property type="protein sequence ID" value="KAK8898891.1"/>
    <property type="molecule type" value="Genomic_DNA"/>
</dbReference>
<protein>
    <recommendedName>
        <fullName evidence="1">BTB domain-containing protein</fullName>
    </recommendedName>
</protein>
<dbReference type="SMART" id="SM00225">
    <property type="entry name" value="BTB"/>
    <property type="match status" value="1"/>
</dbReference>
<dbReference type="PANTHER" id="PTHR24410">
    <property type="entry name" value="HL07962P-RELATED"/>
    <property type="match status" value="1"/>
</dbReference>
<accession>A0ABR2L7B6</accession>
<dbReference type="PANTHER" id="PTHR24410:SF23">
    <property type="entry name" value="BTB DOMAIN-CONTAINING PROTEIN-RELATED"/>
    <property type="match status" value="1"/>
</dbReference>
<comment type="caution">
    <text evidence="2">The sequence shown here is derived from an EMBL/GenBank/DDBJ whole genome shotgun (WGS) entry which is preliminary data.</text>
</comment>
<dbReference type="InterPro" id="IPR011333">
    <property type="entry name" value="SKP1/BTB/POZ_sf"/>
</dbReference>
<evidence type="ECO:0000313" key="3">
    <source>
        <dbReference type="Proteomes" id="UP001470230"/>
    </source>
</evidence>
<feature type="domain" description="BTB" evidence="1">
    <location>
        <begin position="25"/>
        <end position="88"/>
    </location>
</feature>
<dbReference type="Gene3D" id="3.30.710.10">
    <property type="entry name" value="Potassium Channel Kv1.1, Chain A"/>
    <property type="match status" value="1"/>
</dbReference>
<dbReference type="Proteomes" id="UP001470230">
    <property type="component" value="Unassembled WGS sequence"/>
</dbReference>
<dbReference type="PROSITE" id="PS50097">
    <property type="entry name" value="BTB"/>
    <property type="match status" value="1"/>
</dbReference>
<organism evidence="2 3">
    <name type="scientific">Tritrichomonas musculus</name>
    <dbReference type="NCBI Taxonomy" id="1915356"/>
    <lineage>
        <taxon>Eukaryota</taxon>
        <taxon>Metamonada</taxon>
        <taxon>Parabasalia</taxon>
        <taxon>Tritrichomonadida</taxon>
        <taxon>Tritrichomonadidae</taxon>
        <taxon>Tritrichomonas</taxon>
    </lineage>
</organism>
<proteinExistence type="predicted"/>
<dbReference type="Pfam" id="PF00651">
    <property type="entry name" value="BTB"/>
    <property type="match status" value="1"/>
</dbReference>
<sequence>MNANINEYKESPWNFNRYRLNNIFIDCFLKSKDEIYPCHRIILASKSRYFFEYFKLHAESEVNLPIDPQNFFTDVLDFLYTGNIQLNSKNIALACKISEYYQIDCLEKLIQQQFSNILSFNNSLKISKSLRDNDVHSKDDQITQVILNNFIKNKLENIKQVYSSISPNVLAKILAHFKDTIADELKIDLIEDYLLNQSSIILSEKDKEALSSTINWGNPNSYKYILHYQCDWVPSKIIRPIINQILNLRRTLIQNVKNDFALASGKVSKFYPLLRVCEIGIPDVEVKNEYDITHFLSTIGGMVKPFNIFQYGFIQIQNSNFIPEFYPHFIFDQNDDQHYFLSIGNDNDHPYLAFSFGKDAIFQLTQIEIQTSRPHIYQGQTFSPSKMILECFDEINDSEPIEKIELDTSSGLLNKKVSLGKHYQYYRIRMNEPDPIHSWVFRLLNLKIFGKFNSN</sequence>
<evidence type="ECO:0000313" key="2">
    <source>
        <dbReference type="EMBL" id="KAK8898891.1"/>
    </source>
</evidence>
<reference evidence="2 3" key="1">
    <citation type="submission" date="2024-04" db="EMBL/GenBank/DDBJ databases">
        <title>Tritrichomonas musculus Genome.</title>
        <authorList>
            <person name="Alves-Ferreira E."/>
            <person name="Grigg M."/>
            <person name="Lorenzi H."/>
            <person name="Galac M."/>
        </authorList>
    </citation>
    <scope>NUCLEOTIDE SEQUENCE [LARGE SCALE GENOMIC DNA]</scope>
    <source>
        <strain evidence="2 3">EAF2021</strain>
    </source>
</reference>
<evidence type="ECO:0000259" key="1">
    <source>
        <dbReference type="PROSITE" id="PS50097"/>
    </source>
</evidence>
<name>A0ABR2L7B6_9EUKA</name>
<keyword evidence="3" id="KW-1185">Reference proteome</keyword>
<dbReference type="CDD" id="cd18186">
    <property type="entry name" value="BTB_POZ_ZBTB_KLHL-like"/>
    <property type="match status" value="1"/>
</dbReference>
<dbReference type="InterPro" id="IPR051481">
    <property type="entry name" value="BTB-POZ/Galectin-3-binding"/>
</dbReference>
<dbReference type="SUPFAM" id="SSF54695">
    <property type="entry name" value="POZ domain"/>
    <property type="match status" value="1"/>
</dbReference>